<dbReference type="EMBL" id="HBUF01368402">
    <property type="protein sequence ID" value="CAG6724840.1"/>
    <property type="molecule type" value="Transcribed_RNA"/>
</dbReference>
<accession>A0A8D8Y9Z2</accession>
<evidence type="ECO:0000313" key="1">
    <source>
        <dbReference type="EMBL" id="CAG6724840.1"/>
    </source>
</evidence>
<proteinExistence type="predicted"/>
<sequence length="118" mass="13093">MASCCNTLCAWNGLGGSPKVTVVSSNSVMFWGSFGSCQRICWYVRSSLCMSIQRYMDSISQVIATHFSLKCTRRSLMSFCSFGPTMRLLARLRPELLGIFGSNTTRNLVVVEVALYTP</sequence>
<name>A0A8D8Y9Z2_9HEMI</name>
<dbReference type="AlphaFoldDB" id="A0A8D8Y9Z2"/>
<protein>
    <submittedName>
        <fullName evidence="1">Uncharacterized protein</fullName>
    </submittedName>
</protein>
<organism evidence="1">
    <name type="scientific">Cacopsylla melanoneura</name>
    <dbReference type="NCBI Taxonomy" id="428564"/>
    <lineage>
        <taxon>Eukaryota</taxon>
        <taxon>Metazoa</taxon>
        <taxon>Ecdysozoa</taxon>
        <taxon>Arthropoda</taxon>
        <taxon>Hexapoda</taxon>
        <taxon>Insecta</taxon>
        <taxon>Pterygota</taxon>
        <taxon>Neoptera</taxon>
        <taxon>Paraneoptera</taxon>
        <taxon>Hemiptera</taxon>
        <taxon>Sternorrhyncha</taxon>
        <taxon>Psylloidea</taxon>
        <taxon>Psyllidae</taxon>
        <taxon>Psyllinae</taxon>
        <taxon>Cacopsylla</taxon>
    </lineage>
</organism>
<reference evidence="1" key="1">
    <citation type="submission" date="2021-05" db="EMBL/GenBank/DDBJ databases">
        <authorList>
            <person name="Alioto T."/>
            <person name="Alioto T."/>
            <person name="Gomez Garrido J."/>
        </authorList>
    </citation>
    <scope>NUCLEOTIDE SEQUENCE</scope>
</reference>